<feature type="domain" description="Major facilitator superfamily (MFS) profile" evidence="7">
    <location>
        <begin position="66"/>
        <end position="519"/>
    </location>
</feature>
<evidence type="ECO:0000256" key="4">
    <source>
        <dbReference type="ARBA" id="ARBA00023136"/>
    </source>
</evidence>
<dbReference type="CDD" id="cd17374">
    <property type="entry name" value="MFS_OAT"/>
    <property type="match status" value="1"/>
</dbReference>
<feature type="transmembrane region" description="Helical" evidence="6">
    <location>
        <begin position="410"/>
        <end position="427"/>
    </location>
</feature>
<evidence type="ECO:0000259" key="7">
    <source>
        <dbReference type="PROSITE" id="PS50850"/>
    </source>
</evidence>
<comment type="subcellular location">
    <subcellularLocation>
        <location evidence="1">Membrane</location>
        <topology evidence="1">Multi-pass membrane protein</topology>
    </subcellularLocation>
</comment>
<dbReference type="InterPro" id="IPR036259">
    <property type="entry name" value="MFS_trans_sf"/>
</dbReference>
<dbReference type="PROSITE" id="PS50850">
    <property type="entry name" value="MFS"/>
    <property type="match status" value="1"/>
</dbReference>
<dbReference type="RefSeq" id="XP_012862931.2">
    <property type="nucleotide sequence ID" value="XM_013007477.3"/>
</dbReference>
<evidence type="ECO:0000256" key="5">
    <source>
        <dbReference type="SAM" id="MobiDB-lite"/>
    </source>
</evidence>
<dbReference type="Pfam" id="PF00083">
    <property type="entry name" value="Sugar_tr"/>
    <property type="match status" value="1"/>
</dbReference>
<evidence type="ECO:0000256" key="1">
    <source>
        <dbReference type="ARBA" id="ARBA00004141"/>
    </source>
</evidence>
<evidence type="ECO:0000256" key="6">
    <source>
        <dbReference type="SAM" id="Phobius"/>
    </source>
</evidence>
<feature type="compositionally biased region" description="Basic and acidic residues" evidence="5">
    <location>
        <begin position="532"/>
        <end position="545"/>
    </location>
</feature>
<dbReference type="InterPro" id="IPR020846">
    <property type="entry name" value="MFS_dom"/>
</dbReference>
<accession>A0ABM0ZT34</accession>
<reference evidence="9" key="1">
    <citation type="submission" date="2025-08" db="UniProtKB">
        <authorList>
            <consortium name="RefSeq"/>
        </authorList>
    </citation>
    <scope>IDENTIFICATION</scope>
</reference>
<protein>
    <submittedName>
        <fullName evidence="9">Solute carrier family 22 member 9 isoform X1</fullName>
    </submittedName>
</protein>
<dbReference type="PANTHER" id="PTHR24064">
    <property type="entry name" value="SOLUTE CARRIER FAMILY 22 MEMBER"/>
    <property type="match status" value="1"/>
</dbReference>
<feature type="transmembrane region" description="Helical" evidence="6">
    <location>
        <begin position="498"/>
        <end position="515"/>
    </location>
</feature>
<feature type="transmembrane region" description="Helical" evidence="6">
    <location>
        <begin position="355"/>
        <end position="373"/>
    </location>
</feature>
<gene>
    <name evidence="9" type="primary">LOC101644081</name>
</gene>
<proteinExistence type="predicted"/>
<keyword evidence="2 6" id="KW-0812">Transmembrane</keyword>
<dbReference type="InterPro" id="IPR005828">
    <property type="entry name" value="MFS_sugar_transport-like"/>
</dbReference>
<keyword evidence="3 6" id="KW-1133">Transmembrane helix</keyword>
<feature type="transmembrane region" description="Helical" evidence="6">
    <location>
        <begin position="473"/>
        <end position="492"/>
    </location>
</feature>
<name>A0ABM0ZT34_ECHTE</name>
<evidence type="ECO:0000256" key="3">
    <source>
        <dbReference type="ARBA" id="ARBA00022989"/>
    </source>
</evidence>
<evidence type="ECO:0000313" key="8">
    <source>
        <dbReference type="Proteomes" id="UP000694863"/>
    </source>
</evidence>
<dbReference type="Proteomes" id="UP000694863">
    <property type="component" value="Unplaced"/>
</dbReference>
<dbReference type="Gene3D" id="1.20.1250.20">
    <property type="entry name" value="MFS general substrate transporter like domains"/>
    <property type="match status" value="1"/>
</dbReference>
<keyword evidence="4 6" id="KW-0472">Membrane</keyword>
<feature type="transmembrane region" description="Helical" evidence="6">
    <location>
        <begin position="174"/>
        <end position="196"/>
    </location>
</feature>
<organism evidence="8 9">
    <name type="scientific">Echinops telfairi</name>
    <name type="common">Lesser hedgehog tenrec</name>
    <dbReference type="NCBI Taxonomy" id="9371"/>
    <lineage>
        <taxon>Eukaryota</taxon>
        <taxon>Metazoa</taxon>
        <taxon>Chordata</taxon>
        <taxon>Craniata</taxon>
        <taxon>Vertebrata</taxon>
        <taxon>Euteleostomi</taxon>
        <taxon>Mammalia</taxon>
        <taxon>Eutheria</taxon>
        <taxon>Afrotheria</taxon>
        <taxon>Tenrecidae</taxon>
        <taxon>Tenrecinae</taxon>
        <taxon>Echinops</taxon>
    </lineage>
</organism>
<feature type="transmembrane region" description="Helical" evidence="6">
    <location>
        <begin position="234"/>
        <end position="255"/>
    </location>
</feature>
<evidence type="ECO:0000256" key="2">
    <source>
        <dbReference type="ARBA" id="ARBA00022692"/>
    </source>
</evidence>
<feature type="region of interest" description="Disordered" evidence="5">
    <location>
        <begin position="524"/>
        <end position="551"/>
    </location>
</feature>
<evidence type="ECO:0000313" key="9">
    <source>
        <dbReference type="RefSeq" id="XP_012862931.2"/>
    </source>
</evidence>
<dbReference type="GeneID" id="101644081"/>
<keyword evidence="8" id="KW-1185">Reference proteome</keyword>
<dbReference type="SUPFAM" id="SSF103473">
    <property type="entry name" value="MFS general substrate transporter"/>
    <property type="match status" value="1"/>
</dbReference>
<feature type="transmembrane region" description="Helical" evidence="6">
    <location>
        <begin position="202"/>
        <end position="222"/>
    </location>
</feature>
<feature type="transmembrane region" description="Helical" evidence="6">
    <location>
        <begin position="379"/>
        <end position="398"/>
    </location>
</feature>
<sequence>MGFQDLLHQVGGQGRFQVLQLAFLFISNVLVIQHLLLENFTAAIPGHRCWVPILDNDTVSDNDTGIFSHEALLRVSIPLDSNLKPEKCQRFHQPQWQLLHLNGTSPKASEPDTEPCVDGWVYDKSTFPATIVTKWDLVCESQALKSVAQFLFMTGTLVGALVCSHLSDRFGRRLILRWCLLQLAVVDTCVVLAPSFPIYCSLRFLAGLSTTTVITNSVLLILEWSVPKFQATGVTLTFCSYSIGQIILGSLAFAIREWQTLQLVVSVPFFVLFLSSRWLAESARWLIFNNKLEEGLKELRRAARMNGIKNAREMLTLEELKATMQEELEEARNKPSLCDLFNSPTLRKWIQLTSFVKFVNSMSGFGLLFNLQHLGNNVFLIQVLFGVTSLAAKGVALWAMRQIGRQKSQVIFTFTLGIALLVLTFVPQEQPTLRMILAILGMGAVSATNACAHLHSNELFPTLIRARTSGINVMASGTGAALAPLLMTLMIYSRPLPWIIYGVAPILAGFAVLLLPETRNRPLPDTIQDVENSTKDSKKGKEDSWVKVTPF</sequence>